<keyword evidence="3" id="KW-1185">Reference proteome</keyword>
<proteinExistence type="predicted"/>
<keyword evidence="1" id="KW-0812">Transmembrane</keyword>
<evidence type="ECO:0000313" key="3">
    <source>
        <dbReference type="Proteomes" id="UP000677616"/>
    </source>
</evidence>
<gene>
    <name evidence="2" type="ORF">INT76_02850</name>
</gene>
<evidence type="ECO:0000313" key="2">
    <source>
        <dbReference type="EMBL" id="QUE54840.1"/>
    </source>
</evidence>
<accession>A0ABX7YM75</accession>
<keyword evidence="1" id="KW-0472">Membrane</keyword>
<feature type="transmembrane region" description="Helical" evidence="1">
    <location>
        <begin position="98"/>
        <end position="127"/>
    </location>
</feature>
<name>A0ABX7YM75_9STRE</name>
<dbReference type="EMBL" id="CP073084">
    <property type="protein sequence ID" value="QUE54840.1"/>
    <property type="molecule type" value="Genomic_DNA"/>
</dbReference>
<protein>
    <submittedName>
        <fullName evidence="2">Uncharacterized protein</fullName>
    </submittedName>
</protein>
<reference evidence="2 3" key="1">
    <citation type="submission" date="2021-04" db="EMBL/GenBank/DDBJ databases">
        <title>Complete genome sequence of a novel Streptococcus species.</title>
        <authorList>
            <person name="Teng J.L.L."/>
        </authorList>
    </citation>
    <scope>NUCLEOTIDE SEQUENCE [LARGE SCALE GENOMIC DNA]</scope>
    <source>
        <strain evidence="2 3">HKU75</strain>
    </source>
</reference>
<keyword evidence="1" id="KW-1133">Transmembrane helix</keyword>
<sequence>MAYRRLKPSDRTFIKGETNRILHQMNSNAEYLGTVQAYEAARARMNQAYLAMELEDDPEKKLRLAKLVEEYTAQAQSILDDWEEKNRRAEKGVRNVKLILWLTLLFTLSFVFPVNILIAVLFVMWFYRNYLSPSREVVQVNSSQPLQRDVITEEARYEEWLTDKIVTLNKDKREWTETMLSTYDDLDDIAAGHGQIDEIDKDAGKKILQRYRDIIADIEKLPDSDQKTYYLDFHQDLIADLEDVLEQLYIE</sequence>
<dbReference type="Proteomes" id="UP000677616">
    <property type="component" value="Chromosome"/>
</dbReference>
<dbReference type="RefSeq" id="WP_212571978.1">
    <property type="nucleotide sequence ID" value="NZ_CP073084.1"/>
</dbReference>
<organism evidence="2 3">
    <name type="scientific">Streptococcus oriscaviae</name>
    <dbReference type="NCBI Taxonomy" id="2781599"/>
    <lineage>
        <taxon>Bacteria</taxon>
        <taxon>Bacillati</taxon>
        <taxon>Bacillota</taxon>
        <taxon>Bacilli</taxon>
        <taxon>Lactobacillales</taxon>
        <taxon>Streptococcaceae</taxon>
        <taxon>Streptococcus</taxon>
    </lineage>
</organism>
<evidence type="ECO:0000256" key="1">
    <source>
        <dbReference type="SAM" id="Phobius"/>
    </source>
</evidence>